<dbReference type="EMBL" id="QEAN01000263">
    <property type="protein sequence ID" value="TPX41639.1"/>
    <property type="molecule type" value="Genomic_DNA"/>
</dbReference>
<evidence type="ECO:0000256" key="1">
    <source>
        <dbReference type="SAM" id="MobiDB-lite"/>
    </source>
</evidence>
<reference evidence="4 5" key="1">
    <citation type="journal article" date="2019" name="Sci. Rep.">
        <title>Comparative genomics of chytrid fungi reveal insights into the obligate biotrophic and pathogenic lifestyle of Synchytrium endobioticum.</title>
        <authorList>
            <person name="van de Vossenberg B.T.L.H."/>
            <person name="Warris S."/>
            <person name="Nguyen H.D.T."/>
            <person name="van Gent-Pelzer M.P.E."/>
            <person name="Joly D.L."/>
            <person name="van de Geest H.C."/>
            <person name="Bonants P.J.M."/>
            <person name="Smith D.S."/>
            <person name="Levesque C.A."/>
            <person name="van der Lee T.A.J."/>
        </authorList>
    </citation>
    <scope>NUCLEOTIDE SEQUENCE [LARGE SCALE GENOMIC DNA]</scope>
    <source>
        <strain evidence="3 5">LEV6574</strain>
        <strain evidence="2 4">MB42</strain>
    </source>
</reference>
<sequence length="374" mass="41128">MDYRTPSKTASSSSGSSSSSSTSSGKSPSLQVLVARFRNDPPRPPQERKSAHPPQRHSAPGCMKTTAAASASAMARSAQARVRKSAVATSTVVPPDSPGRLNPRHSRNSSAPPEFDMTSSVSLCSPSSSILSNYDMDSPDDCSYCEKDNNESLDPASVLQSFRIKYSVDKMDNTKEEEGALNQRANIVLQKWSHLLSSWPTWATNSTTNQDTVPLPEVNAKLELDPDTVIDNIRKKYGIVTLEESAFSSNRPLIQQNDDVEVWESPPRPAPDFSRYTVYSATRSPGNSSVLSTTPEMPSPPRPLFCPVQAEPRQSKMPASTESKAECVHEVEEVVARFVYEAKSRKDAAQVREYLKSREVDYGGKLFEADILYR</sequence>
<feature type="compositionally biased region" description="Low complexity" evidence="1">
    <location>
        <begin position="1"/>
        <end position="29"/>
    </location>
</feature>
<proteinExistence type="predicted"/>
<gene>
    <name evidence="3" type="ORF">SeLEV6574_g05009</name>
    <name evidence="2" type="ORF">SeMB42_g05487</name>
</gene>
<dbReference type="VEuPathDB" id="FungiDB:SeMB42_g05487"/>
<evidence type="ECO:0000313" key="2">
    <source>
        <dbReference type="EMBL" id="TPX41639.1"/>
    </source>
</evidence>
<protein>
    <submittedName>
        <fullName evidence="3">Uncharacterized protein</fullName>
    </submittedName>
</protein>
<dbReference type="AlphaFoldDB" id="A0A507CWK1"/>
<dbReference type="EMBL" id="QEAM01000219">
    <property type="protein sequence ID" value="TPX43536.1"/>
    <property type="molecule type" value="Genomic_DNA"/>
</dbReference>
<feature type="compositionally biased region" description="Basic and acidic residues" evidence="1">
    <location>
        <begin position="37"/>
        <end position="50"/>
    </location>
</feature>
<evidence type="ECO:0000313" key="4">
    <source>
        <dbReference type="Proteomes" id="UP000317494"/>
    </source>
</evidence>
<dbReference type="Proteomes" id="UP000317494">
    <property type="component" value="Unassembled WGS sequence"/>
</dbReference>
<evidence type="ECO:0000313" key="5">
    <source>
        <dbReference type="Proteomes" id="UP000320475"/>
    </source>
</evidence>
<dbReference type="Proteomes" id="UP000320475">
    <property type="component" value="Unassembled WGS sequence"/>
</dbReference>
<accession>A0A507CWK1</accession>
<organism evidence="3 5">
    <name type="scientific">Synchytrium endobioticum</name>
    <dbReference type="NCBI Taxonomy" id="286115"/>
    <lineage>
        <taxon>Eukaryota</taxon>
        <taxon>Fungi</taxon>
        <taxon>Fungi incertae sedis</taxon>
        <taxon>Chytridiomycota</taxon>
        <taxon>Chytridiomycota incertae sedis</taxon>
        <taxon>Chytridiomycetes</taxon>
        <taxon>Synchytriales</taxon>
        <taxon>Synchytriaceae</taxon>
        <taxon>Synchytrium</taxon>
    </lineage>
</organism>
<name>A0A507CWK1_9FUNG</name>
<feature type="region of interest" description="Disordered" evidence="1">
    <location>
        <begin position="1"/>
        <end position="120"/>
    </location>
</feature>
<comment type="caution">
    <text evidence="3">The sequence shown here is derived from an EMBL/GenBank/DDBJ whole genome shotgun (WGS) entry which is preliminary data.</text>
</comment>
<evidence type="ECO:0000313" key="3">
    <source>
        <dbReference type="EMBL" id="TPX43536.1"/>
    </source>
</evidence>
<keyword evidence="4" id="KW-1185">Reference proteome</keyword>
<feature type="compositionally biased region" description="Low complexity" evidence="1">
    <location>
        <begin position="67"/>
        <end position="80"/>
    </location>
</feature>